<evidence type="ECO:0000313" key="2">
    <source>
        <dbReference type="EMBL" id="KAG9252571.1"/>
    </source>
</evidence>
<dbReference type="OrthoDB" id="5343383at2759"/>
<protein>
    <submittedName>
        <fullName evidence="2">Uncharacterized protein</fullName>
    </submittedName>
</protein>
<reference evidence="2" key="1">
    <citation type="journal article" date="2021" name="IMA Fungus">
        <title>Genomic characterization of three marine fungi, including Emericellopsis atlantica sp. nov. with signatures of a generalist lifestyle and marine biomass degradation.</title>
        <authorList>
            <person name="Hagestad O.C."/>
            <person name="Hou L."/>
            <person name="Andersen J.H."/>
            <person name="Hansen E.H."/>
            <person name="Altermark B."/>
            <person name="Li C."/>
            <person name="Kuhnert E."/>
            <person name="Cox R.J."/>
            <person name="Crous P.W."/>
            <person name="Spatafora J.W."/>
            <person name="Lail K."/>
            <person name="Amirebrahimi M."/>
            <person name="Lipzen A."/>
            <person name="Pangilinan J."/>
            <person name="Andreopoulos W."/>
            <person name="Hayes R.D."/>
            <person name="Ng V."/>
            <person name="Grigoriev I.V."/>
            <person name="Jackson S.A."/>
            <person name="Sutton T.D.S."/>
            <person name="Dobson A.D.W."/>
            <person name="Rama T."/>
        </authorList>
    </citation>
    <scope>NUCLEOTIDE SEQUENCE</scope>
    <source>
        <strain evidence="2">TS7</strain>
    </source>
</reference>
<name>A0A9P8CPA5_9HYPO</name>
<feature type="region of interest" description="Disordered" evidence="1">
    <location>
        <begin position="1"/>
        <end position="40"/>
    </location>
</feature>
<keyword evidence="3" id="KW-1185">Reference proteome</keyword>
<organism evidence="2 3">
    <name type="scientific">Emericellopsis atlantica</name>
    <dbReference type="NCBI Taxonomy" id="2614577"/>
    <lineage>
        <taxon>Eukaryota</taxon>
        <taxon>Fungi</taxon>
        <taxon>Dikarya</taxon>
        <taxon>Ascomycota</taxon>
        <taxon>Pezizomycotina</taxon>
        <taxon>Sordariomycetes</taxon>
        <taxon>Hypocreomycetidae</taxon>
        <taxon>Hypocreales</taxon>
        <taxon>Bionectriaceae</taxon>
        <taxon>Emericellopsis</taxon>
    </lineage>
</organism>
<sequence length="316" mass="35421">MSASPSQSDASSHAVGDDEDMSAHEVDISSQSSASSSSQASIYNPMEDLEGMSYSQEDTVRAFRDYYAFLAKMYVDESLIINPPSGGWPSITKERYRGMGKTDVVIELLRHLPYLDEFSGDFLAVQTAPYTTFWNFVLGCNGSGKEAESTKLYTEGPQFTDSIPAHVIGLSSGENDPLLFLLDTQFGVIYWIEAPGYVKDNDGSNPSFISPISNDPYDWAPEHEADWRHEPCWSVADFFTLLKQLCLQLKHVPLKPQQVVYVWASPSSWYMSLVPPVQDVYRQHGWPDVDNFRKEKCQAAIKALLAAREEAEDARE</sequence>
<accession>A0A9P8CPA5</accession>
<dbReference type="EMBL" id="MU251262">
    <property type="protein sequence ID" value="KAG9252571.1"/>
    <property type="molecule type" value="Genomic_DNA"/>
</dbReference>
<dbReference type="AlphaFoldDB" id="A0A9P8CPA5"/>
<gene>
    <name evidence="2" type="ORF">F5Z01DRAFT_660968</name>
</gene>
<comment type="caution">
    <text evidence="2">The sequence shown here is derived from an EMBL/GenBank/DDBJ whole genome shotgun (WGS) entry which is preliminary data.</text>
</comment>
<feature type="compositionally biased region" description="Low complexity" evidence="1">
    <location>
        <begin position="29"/>
        <end position="40"/>
    </location>
</feature>
<dbReference type="RefSeq" id="XP_046116495.1">
    <property type="nucleotide sequence ID" value="XM_046263861.1"/>
</dbReference>
<evidence type="ECO:0000313" key="3">
    <source>
        <dbReference type="Proteomes" id="UP000887229"/>
    </source>
</evidence>
<evidence type="ECO:0000256" key="1">
    <source>
        <dbReference type="SAM" id="MobiDB-lite"/>
    </source>
</evidence>
<feature type="compositionally biased region" description="Low complexity" evidence="1">
    <location>
        <begin position="1"/>
        <end position="14"/>
    </location>
</feature>
<dbReference type="GeneID" id="70294764"/>
<proteinExistence type="predicted"/>
<dbReference type="Proteomes" id="UP000887229">
    <property type="component" value="Unassembled WGS sequence"/>
</dbReference>